<dbReference type="OrthoDB" id="3242409at2759"/>
<sequence length="402" mass="45438">MLLAQPKLGQSYKPFELKDLLITTSLALLLVSMSNETSTRFLQFSIQWASMALLWYDYALTFPMEVRYIWSTKFRLSTFLYILCRYALFANGLYLLDIAGQLRGDCDTWYQFIGALSVLGRAAIIFIFVGRTWAIWAKNRLLLAYMSVLGVTCMALDIVSRNQRRIRSTLALASLRFLFDRPMCQDFGVQAISVYRCKSTPSSSDPRSSNLYNGFLFSVNGVLAILMLFLEFLSAVLNCIKYVQACRTHGQSWNKQKDGLQHLLFTQELFYFSVVPLLSLASVVVGFIARVRGDKSSFSEAELLVIDAFFFFQSGFLQHLFTALTLPLSGLFAARLLLHIREWEYKHSPAGANTTVQEDQAPQQLSAVSTMVFIDAATNTLSEMIYADFGSGQISRDRVSGR</sequence>
<dbReference type="Proteomes" id="UP000518752">
    <property type="component" value="Unassembled WGS sequence"/>
</dbReference>
<keyword evidence="1" id="KW-0472">Membrane</keyword>
<evidence type="ECO:0000313" key="3">
    <source>
        <dbReference type="EMBL" id="KAF5343159.1"/>
    </source>
</evidence>
<dbReference type="InterPro" id="IPR045340">
    <property type="entry name" value="DUF6533"/>
</dbReference>
<organism evidence="3 4">
    <name type="scientific">Collybiopsis confluens</name>
    <dbReference type="NCBI Taxonomy" id="2823264"/>
    <lineage>
        <taxon>Eukaryota</taxon>
        <taxon>Fungi</taxon>
        <taxon>Dikarya</taxon>
        <taxon>Basidiomycota</taxon>
        <taxon>Agaricomycotina</taxon>
        <taxon>Agaricomycetes</taxon>
        <taxon>Agaricomycetidae</taxon>
        <taxon>Agaricales</taxon>
        <taxon>Marasmiineae</taxon>
        <taxon>Omphalotaceae</taxon>
        <taxon>Collybiopsis</taxon>
    </lineage>
</organism>
<reference evidence="3 4" key="1">
    <citation type="journal article" date="2020" name="ISME J.">
        <title>Uncovering the hidden diversity of litter-decomposition mechanisms in mushroom-forming fungi.</title>
        <authorList>
            <person name="Floudas D."/>
            <person name="Bentzer J."/>
            <person name="Ahren D."/>
            <person name="Johansson T."/>
            <person name="Persson P."/>
            <person name="Tunlid A."/>
        </authorList>
    </citation>
    <scope>NUCLEOTIDE SEQUENCE [LARGE SCALE GENOMIC DNA]</scope>
    <source>
        <strain evidence="3 4">CBS 406.79</strain>
    </source>
</reference>
<accession>A0A8H5CK11</accession>
<feature type="transmembrane region" description="Helical" evidence="1">
    <location>
        <begin position="108"/>
        <end position="129"/>
    </location>
</feature>
<name>A0A8H5CK11_9AGAR</name>
<keyword evidence="1" id="KW-0812">Transmembrane</keyword>
<protein>
    <recommendedName>
        <fullName evidence="2">DUF6533 domain-containing protein</fullName>
    </recommendedName>
</protein>
<evidence type="ECO:0000313" key="4">
    <source>
        <dbReference type="Proteomes" id="UP000518752"/>
    </source>
</evidence>
<feature type="transmembrane region" description="Helical" evidence="1">
    <location>
        <begin position="215"/>
        <end position="237"/>
    </location>
</feature>
<dbReference type="Pfam" id="PF20151">
    <property type="entry name" value="DUF6533"/>
    <property type="match status" value="1"/>
</dbReference>
<feature type="transmembrane region" description="Helical" evidence="1">
    <location>
        <begin position="141"/>
        <end position="160"/>
    </location>
</feature>
<gene>
    <name evidence="3" type="ORF">D9757_014198</name>
</gene>
<evidence type="ECO:0000259" key="2">
    <source>
        <dbReference type="Pfam" id="PF20151"/>
    </source>
</evidence>
<feature type="transmembrane region" description="Helical" evidence="1">
    <location>
        <begin position="269"/>
        <end position="289"/>
    </location>
</feature>
<feature type="transmembrane region" description="Helical" evidence="1">
    <location>
        <begin position="309"/>
        <end position="338"/>
    </location>
</feature>
<evidence type="ECO:0000256" key="1">
    <source>
        <dbReference type="SAM" id="Phobius"/>
    </source>
</evidence>
<dbReference type="AlphaFoldDB" id="A0A8H5CK11"/>
<feature type="domain" description="DUF6533" evidence="2">
    <location>
        <begin position="48"/>
        <end position="89"/>
    </location>
</feature>
<proteinExistence type="predicted"/>
<keyword evidence="4" id="KW-1185">Reference proteome</keyword>
<comment type="caution">
    <text evidence="3">The sequence shown here is derived from an EMBL/GenBank/DDBJ whole genome shotgun (WGS) entry which is preliminary data.</text>
</comment>
<feature type="transmembrane region" description="Helical" evidence="1">
    <location>
        <begin position="76"/>
        <end position="96"/>
    </location>
</feature>
<dbReference type="EMBL" id="JAACJN010000469">
    <property type="protein sequence ID" value="KAF5343159.1"/>
    <property type="molecule type" value="Genomic_DNA"/>
</dbReference>
<keyword evidence="1" id="KW-1133">Transmembrane helix</keyword>